<reference evidence="3" key="1">
    <citation type="submission" date="2020-05" db="EMBL/GenBank/DDBJ databases">
        <authorList>
            <person name="Chiriac C."/>
            <person name="Salcher M."/>
            <person name="Ghai R."/>
            <person name="Kavagutti S V."/>
        </authorList>
    </citation>
    <scope>NUCLEOTIDE SEQUENCE</scope>
</reference>
<proteinExistence type="predicted"/>
<feature type="compositionally biased region" description="Low complexity" evidence="1">
    <location>
        <begin position="258"/>
        <end position="281"/>
    </location>
</feature>
<sequence length="287" mass="31719">MARTPKSEVKTSNSRALVNWEEELAKQAEIAAGMEAKSGGGQFFSMQGGQLKFNDSPMPGNQMAVVIIDHVFENIFYEGRYDPENPAPPTCFAFGRDDEMAPHESVVAAGQAQNESCRECPHNQWGSSDVGRGKACRNIRRLALIPAGTFDAHNRFLPIEDEDHFETAGLAYMKLPVTSINGFASFVKQVAGTLKRPPHGVFTRIRTESDPKTQFRVIFEPLAQVPNNLLPAIMKRHEEAKAVIEFPYNLEVEERQPPARGRGRAAAQPAGRGGKQAPAQQTRGRKY</sequence>
<gene>
    <name evidence="3" type="ORF">UFOVP1414_35</name>
    <name evidence="2" type="ORF">UFOVP442_42</name>
</gene>
<dbReference type="EMBL" id="LR797380">
    <property type="protein sequence ID" value="CAB4211860.1"/>
    <property type="molecule type" value="Genomic_DNA"/>
</dbReference>
<accession>A0A6J5SDB0</accession>
<organism evidence="3">
    <name type="scientific">uncultured Caudovirales phage</name>
    <dbReference type="NCBI Taxonomy" id="2100421"/>
    <lineage>
        <taxon>Viruses</taxon>
        <taxon>Duplodnaviria</taxon>
        <taxon>Heunggongvirae</taxon>
        <taxon>Uroviricota</taxon>
        <taxon>Caudoviricetes</taxon>
        <taxon>Peduoviridae</taxon>
        <taxon>Maltschvirus</taxon>
        <taxon>Maltschvirus maltsch</taxon>
    </lineage>
</organism>
<evidence type="ECO:0000313" key="2">
    <source>
        <dbReference type="EMBL" id="CAB4142700.1"/>
    </source>
</evidence>
<evidence type="ECO:0000256" key="1">
    <source>
        <dbReference type="SAM" id="MobiDB-lite"/>
    </source>
</evidence>
<evidence type="ECO:0000313" key="3">
    <source>
        <dbReference type="EMBL" id="CAB4211860.1"/>
    </source>
</evidence>
<name>A0A6J5SDB0_9CAUD</name>
<protein>
    <submittedName>
        <fullName evidence="3">Uncharacterized protein</fullName>
    </submittedName>
</protein>
<dbReference type="EMBL" id="LR796419">
    <property type="protein sequence ID" value="CAB4142700.1"/>
    <property type="molecule type" value="Genomic_DNA"/>
</dbReference>
<feature type="region of interest" description="Disordered" evidence="1">
    <location>
        <begin position="253"/>
        <end position="287"/>
    </location>
</feature>